<feature type="domain" description="DNA topoisomerase IB N-terminal" evidence="2">
    <location>
        <begin position="33"/>
        <end position="81"/>
    </location>
</feature>
<name>A0ABW2L2Z5_9BACT</name>
<dbReference type="Proteomes" id="UP001596472">
    <property type="component" value="Unassembled WGS sequence"/>
</dbReference>
<dbReference type="InterPro" id="IPR013500">
    <property type="entry name" value="TopoI_cat_euk"/>
</dbReference>
<dbReference type="SUPFAM" id="SSF56349">
    <property type="entry name" value="DNA breaking-rejoining enzymes"/>
    <property type="match status" value="1"/>
</dbReference>
<sequence length="355" mass="40780">MKKAKSARCRRVPGLVYTNDGMPGYRRRRAGRGFRYLLPKGAVLRDQPEIDRIKSLAIPPAYDSVWICMKPHGHLQATGMDERGRKQYRYHPRWHRFAAERKFSQLPEFALALPKIRKRARAALEEDGDARGRVIAGIVSLLDRTGFRIGSRRYADENHTYGLASLLSRHVKKGDEGWTMRFRGKSGKLHRAIVDDSRIAKLIDDLQDLPGQYLFCHKIDGRWRPIGSTDVNHWLKEVSGGDITAKHFRTWRASLHCARELAKEDPPESVAEIKRTERQAICNTAEVLNNTAAVCRKYYIHPAVFDAYRSGVLRTKMSKPAPRMRKSDDSSKLKADERRLLWLIEHFDGGRTGKR</sequence>
<dbReference type="Gene3D" id="3.30.66.10">
    <property type="entry name" value="DNA topoisomerase I domain"/>
    <property type="match status" value="1"/>
</dbReference>
<comment type="caution">
    <text evidence="3">The sequence shown here is derived from an EMBL/GenBank/DDBJ whole genome shotgun (WGS) entry which is preliminary data.</text>
</comment>
<dbReference type="Gene3D" id="3.90.15.10">
    <property type="entry name" value="Topoisomerase I, Chain A, domain 3"/>
    <property type="match status" value="1"/>
</dbReference>
<feature type="domain" description="DNA topoisomerase I catalytic core eukaryotic-type" evidence="1">
    <location>
        <begin position="100"/>
        <end position="311"/>
    </location>
</feature>
<dbReference type="EMBL" id="JBHTBS010000001">
    <property type="protein sequence ID" value="MFC7335852.1"/>
    <property type="molecule type" value="Genomic_DNA"/>
</dbReference>
<dbReference type="Pfam" id="PF21338">
    <property type="entry name" value="Top1B_N_bact"/>
    <property type="match status" value="1"/>
</dbReference>
<accession>A0ABW2L2Z5</accession>
<protein>
    <submittedName>
        <fullName evidence="3">DNA topoisomerase IB</fullName>
    </submittedName>
</protein>
<dbReference type="InterPro" id="IPR011010">
    <property type="entry name" value="DNA_brk_join_enz"/>
</dbReference>
<dbReference type="InterPro" id="IPR035447">
    <property type="entry name" value="DNA_topo_I_N_sf"/>
</dbReference>
<evidence type="ECO:0000313" key="4">
    <source>
        <dbReference type="Proteomes" id="UP001596472"/>
    </source>
</evidence>
<dbReference type="PROSITE" id="PS52038">
    <property type="entry name" value="TOPO_IB_2"/>
    <property type="match status" value="1"/>
</dbReference>
<dbReference type="Pfam" id="PF01028">
    <property type="entry name" value="Topoisom_I"/>
    <property type="match status" value="1"/>
</dbReference>
<evidence type="ECO:0000259" key="1">
    <source>
        <dbReference type="Pfam" id="PF01028"/>
    </source>
</evidence>
<dbReference type="Gene3D" id="1.10.132.120">
    <property type="match status" value="1"/>
</dbReference>
<organism evidence="3 4">
    <name type="scientific">Haloferula chungangensis</name>
    <dbReference type="NCBI Taxonomy" id="1048331"/>
    <lineage>
        <taxon>Bacteria</taxon>
        <taxon>Pseudomonadati</taxon>
        <taxon>Verrucomicrobiota</taxon>
        <taxon>Verrucomicrobiia</taxon>
        <taxon>Verrucomicrobiales</taxon>
        <taxon>Verrucomicrobiaceae</taxon>
        <taxon>Haloferula</taxon>
    </lineage>
</organism>
<dbReference type="InterPro" id="IPR014711">
    <property type="entry name" value="TopoI_cat_a-hlx-sub_euk"/>
</dbReference>
<keyword evidence="4" id="KW-1185">Reference proteome</keyword>
<evidence type="ECO:0000313" key="3">
    <source>
        <dbReference type="EMBL" id="MFC7335852.1"/>
    </source>
</evidence>
<evidence type="ECO:0000259" key="2">
    <source>
        <dbReference type="Pfam" id="PF21338"/>
    </source>
</evidence>
<dbReference type="RefSeq" id="WP_379708374.1">
    <property type="nucleotide sequence ID" value="NZ_JBHTBS010000001.1"/>
</dbReference>
<proteinExistence type="predicted"/>
<reference evidence="4" key="1">
    <citation type="journal article" date="2019" name="Int. J. Syst. Evol. Microbiol.">
        <title>The Global Catalogue of Microorganisms (GCM) 10K type strain sequencing project: providing services to taxonomists for standard genome sequencing and annotation.</title>
        <authorList>
            <consortium name="The Broad Institute Genomics Platform"/>
            <consortium name="The Broad Institute Genome Sequencing Center for Infectious Disease"/>
            <person name="Wu L."/>
            <person name="Ma J."/>
        </authorList>
    </citation>
    <scope>NUCLEOTIDE SEQUENCE [LARGE SCALE GENOMIC DNA]</scope>
    <source>
        <strain evidence="4">CGMCC 4.1467</strain>
    </source>
</reference>
<gene>
    <name evidence="3" type="ORF">ACFQY0_01580</name>
</gene>
<dbReference type="InterPro" id="IPR049331">
    <property type="entry name" value="Top1B_N_bact"/>
</dbReference>
<dbReference type="SUPFAM" id="SSF55869">
    <property type="entry name" value="DNA topoisomerase I domain"/>
    <property type="match status" value="1"/>
</dbReference>